<dbReference type="EMBL" id="FLQU01001873">
    <property type="protein sequence ID" value="SBS94773.1"/>
    <property type="molecule type" value="Genomic_DNA"/>
</dbReference>
<evidence type="ECO:0000313" key="3">
    <source>
        <dbReference type="Proteomes" id="UP000078560"/>
    </source>
</evidence>
<evidence type="ECO:0000256" key="1">
    <source>
        <dbReference type="SAM" id="Phobius"/>
    </source>
</evidence>
<gene>
    <name evidence="2" type="ORF">POVCU2_0090490</name>
</gene>
<keyword evidence="1" id="KW-0472">Membrane</keyword>
<reference evidence="3" key="1">
    <citation type="submission" date="2016-05" db="EMBL/GenBank/DDBJ databases">
        <authorList>
            <person name="Naeem Raeece"/>
        </authorList>
    </citation>
    <scope>NUCLEOTIDE SEQUENCE [LARGE SCALE GENOMIC DNA]</scope>
</reference>
<accession>A0A1A8WR39</accession>
<feature type="transmembrane region" description="Helical" evidence="1">
    <location>
        <begin position="277"/>
        <end position="295"/>
    </location>
</feature>
<keyword evidence="1" id="KW-1133">Transmembrane helix</keyword>
<keyword evidence="1" id="KW-0812">Transmembrane</keyword>
<dbReference type="AlphaFoldDB" id="A0A1A8WR39"/>
<evidence type="ECO:0000313" key="2">
    <source>
        <dbReference type="EMBL" id="SBS94773.1"/>
    </source>
</evidence>
<sequence>MEITDTHNCELPSEKYYRELDNNTKTTTYRNYCDSNENIVSGEHPLSKYPDLKKFCYKLVSELENLKSNESESLKKRCTHLQLWLQEKVINTVENKYIITLIFFLNQVWINIMSNINISNIEECNIKHSPIGIDYLKKWKTIYDYSLNYEHVKCAFQTEEDCSGNCKENCKEDYCRYILGIFNIYKEFEHVCSNATINQRCPGFWKDFQKNYLETSHIESKCKDVYDKLGFYKVKMYFGELGIEEYIEQYESTYMFSFFEKLIGYSIKYYLSKAMHYSRYIVLPIILILLFYFFMKKLSLFGSKISPRVDDMRKMWRNVQGVTNPATLLNPPKPPLGGNKMGLSYMPK</sequence>
<protein>
    <submittedName>
        <fullName evidence="2">PIR Superfamily Protein</fullName>
    </submittedName>
</protein>
<proteinExistence type="predicted"/>
<name>A0A1A8WR39_PLAOA</name>
<dbReference type="InterPro" id="IPR008780">
    <property type="entry name" value="Plasmodium_Vir"/>
</dbReference>
<dbReference type="VEuPathDB" id="PlasmoDB:PocGH01_00187000"/>
<dbReference type="Pfam" id="PF05795">
    <property type="entry name" value="Plasmodium_Vir"/>
    <property type="match status" value="1"/>
</dbReference>
<dbReference type="Proteomes" id="UP000078560">
    <property type="component" value="Unassembled WGS sequence"/>
</dbReference>
<organism evidence="2 3">
    <name type="scientific">Plasmodium ovale curtisi</name>
    <dbReference type="NCBI Taxonomy" id="864141"/>
    <lineage>
        <taxon>Eukaryota</taxon>
        <taxon>Sar</taxon>
        <taxon>Alveolata</taxon>
        <taxon>Apicomplexa</taxon>
        <taxon>Aconoidasida</taxon>
        <taxon>Haemosporida</taxon>
        <taxon>Plasmodiidae</taxon>
        <taxon>Plasmodium</taxon>
        <taxon>Plasmodium (Plasmodium)</taxon>
    </lineage>
</organism>